<evidence type="ECO:0000256" key="4">
    <source>
        <dbReference type="ARBA" id="ARBA00023136"/>
    </source>
</evidence>
<dbReference type="PANTHER" id="PTHR24224">
    <property type="entry name" value="CARDIOACCELERATORY PEPTIDE RECEPTOR-RELATED"/>
    <property type="match status" value="1"/>
</dbReference>
<keyword evidence="3 6" id="KW-1133">Transmembrane helix</keyword>
<comment type="subcellular location">
    <subcellularLocation>
        <location evidence="1">Membrane</location>
    </subcellularLocation>
</comment>
<proteinExistence type="inferred from homology"/>
<feature type="transmembrane region" description="Helical" evidence="6">
    <location>
        <begin position="104"/>
        <end position="122"/>
    </location>
</feature>
<sequence>MFEQQAINNSDPQPMEPPSLEIMLLHHLMIILITLFGNSLLIYVIYKNNKVLRRKRVTPVQMLMLHMCAADILFALISVGPTMAITATVPVFYGPNWLCKFTKFLQVIPMYASSFLLVAISADRYQAICRPLASMKSSAYNRPALYSAIAWTAAILFSTPQLYLFEKRDGDCHENYTEPYQYPLYVCLFNSVVWLLPSAIAGYLYFCVCKAVWKSATMQCVELDRRRVQTVKLTLTIVAANFVLWAPFCITSVIDALWPSAINSTFATYIMFFGNLNSCMNPWLWFHFNRNQLRRACPCRKSSEPLIQSLVYVHVMTSEHSDF</sequence>
<dbReference type="PROSITE" id="PS00237">
    <property type="entry name" value="G_PROTEIN_RECEP_F1_1"/>
    <property type="match status" value="1"/>
</dbReference>
<dbReference type="PANTHER" id="PTHR24224:SF6">
    <property type="entry name" value="CARDIOACCELERATORY PEPTIDE RECEPTOR-RELATED"/>
    <property type="match status" value="1"/>
</dbReference>
<keyword evidence="5" id="KW-0297">G-protein coupled receptor</keyword>
<feature type="domain" description="G-protein coupled receptors family 1 profile" evidence="7">
    <location>
        <begin position="37"/>
        <end position="285"/>
    </location>
</feature>
<keyword evidence="5" id="KW-0807">Transducer</keyword>
<evidence type="ECO:0000256" key="2">
    <source>
        <dbReference type="ARBA" id="ARBA00022692"/>
    </source>
</evidence>
<dbReference type="GO" id="GO:0016020">
    <property type="term" value="C:membrane"/>
    <property type="evidence" value="ECO:0007669"/>
    <property type="project" value="UniProtKB-SubCell"/>
</dbReference>
<evidence type="ECO:0000256" key="6">
    <source>
        <dbReference type="SAM" id="Phobius"/>
    </source>
</evidence>
<feature type="transmembrane region" description="Helical" evidence="6">
    <location>
        <begin position="233"/>
        <end position="254"/>
    </location>
</feature>
<feature type="transmembrane region" description="Helical" evidence="6">
    <location>
        <begin position="266"/>
        <end position="286"/>
    </location>
</feature>
<dbReference type="FunFam" id="1.20.1070.10:FF:000474">
    <property type="entry name" value="Nematocin receptor 2"/>
    <property type="match status" value="1"/>
</dbReference>
<dbReference type="CDD" id="cd15196">
    <property type="entry name" value="7tmA_Vasopressin_Oxytocin"/>
    <property type="match status" value="1"/>
</dbReference>
<comment type="similarity">
    <text evidence="5">Belongs to the G-protein coupled receptor 1 family.</text>
</comment>
<dbReference type="EMBL" id="WUAV01000001">
    <property type="protein sequence ID" value="KAF1769747.1"/>
    <property type="molecule type" value="Genomic_DNA"/>
</dbReference>
<dbReference type="InterPro" id="IPR052665">
    <property type="entry name" value="Neuropeptide-GPCR"/>
</dbReference>
<comment type="caution">
    <text evidence="8">The sequence shown here is derived from an EMBL/GenBank/DDBJ whole genome shotgun (WGS) entry which is preliminary data.</text>
</comment>
<evidence type="ECO:0000313" key="9">
    <source>
        <dbReference type="Proteomes" id="UP000483820"/>
    </source>
</evidence>
<dbReference type="PROSITE" id="PS50262">
    <property type="entry name" value="G_PROTEIN_RECEP_F1_2"/>
    <property type="match status" value="1"/>
</dbReference>
<dbReference type="AlphaFoldDB" id="A0A6A5HTU1"/>
<evidence type="ECO:0000259" key="7">
    <source>
        <dbReference type="PROSITE" id="PS50262"/>
    </source>
</evidence>
<keyword evidence="4 6" id="KW-0472">Membrane</keyword>
<accession>A0A6A5HTU1</accession>
<dbReference type="Pfam" id="PF00001">
    <property type="entry name" value="7tm_1"/>
    <property type="match status" value="1"/>
</dbReference>
<organism evidence="8 9">
    <name type="scientific">Caenorhabditis remanei</name>
    <name type="common">Caenorhabditis vulgaris</name>
    <dbReference type="NCBI Taxonomy" id="31234"/>
    <lineage>
        <taxon>Eukaryota</taxon>
        <taxon>Metazoa</taxon>
        <taxon>Ecdysozoa</taxon>
        <taxon>Nematoda</taxon>
        <taxon>Chromadorea</taxon>
        <taxon>Rhabditida</taxon>
        <taxon>Rhabditina</taxon>
        <taxon>Rhabditomorpha</taxon>
        <taxon>Rhabditoidea</taxon>
        <taxon>Rhabditidae</taxon>
        <taxon>Peloderinae</taxon>
        <taxon>Caenorhabditis</taxon>
    </lineage>
</organism>
<feature type="transmembrane region" description="Helical" evidence="6">
    <location>
        <begin position="67"/>
        <end position="92"/>
    </location>
</feature>
<feature type="transmembrane region" description="Helical" evidence="6">
    <location>
        <begin position="143"/>
        <end position="163"/>
    </location>
</feature>
<dbReference type="PRINTS" id="PR00237">
    <property type="entry name" value="GPCRRHODOPSN"/>
</dbReference>
<reference evidence="8 9" key="1">
    <citation type="submission" date="2019-12" db="EMBL/GenBank/DDBJ databases">
        <title>Chromosome-level assembly of the Caenorhabditis remanei genome.</title>
        <authorList>
            <person name="Teterina A.A."/>
            <person name="Willis J.H."/>
            <person name="Phillips P.C."/>
        </authorList>
    </citation>
    <scope>NUCLEOTIDE SEQUENCE [LARGE SCALE GENOMIC DNA]</scope>
    <source>
        <strain evidence="8 9">PX506</strain>
        <tissue evidence="8">Whole organism</tissue>
    </source>
</reference>
<evidence type="ECO:0000256" key="1">
    <source>
        <dbReference type="ARBA" id="ARBA00004370"/>
    </source>
</evidence>
<dbReference type="Gene3D" id="1.20.1070.10">
    <property type="entry name" value="Rhodopsin 7-helix transmembrane proteins"/>
    <property type="match status" value="1"/>
</dbReference>
<protein>
    <recommendedName>
        <fullName evidence="7">G-protein coupled receptors family 1 profile domain-containing protein</fullName>
    </recommendedName>
</protein>
<keyword evidence="2 5" id="KW-0812">Transmembrane</keyword>
<dbReference type="InterPro" id="IPR017452">
    <property type="entry name" value="GPCR_Rhodpsn_7TM"/>
</dbReference>
<dbReference type="RefSeq" id="XP_053591674.1">
    <property type="nucleotide sequence ID" value="XM_053723029.1"/>
</dbReference>
<evidence type="ECO:0000256" key="5">
    <source>
        <dbReference type="RuleBase" id="RU000688"/>
    </source>
</evidence>
<dbReference type="KEGG" id="crq:GCK72_001564"/>
<keyword evidence="5" id="KW-0675">Receptor</keyword>
<evidence type="ECO:0000256" key="3">
    <source>
        <dbReference type="ARBA" id="ARBA00022989"/>
    </source>
</evidence>
<dbReference type="CTD" id="9826872"/>
<dbReference type="InterPro" id="IPR000276">
    <property type="entry name" value="GPCR_Rhodpsn"/>
</dbReference>
<evidence type="ECO:0000313" key="8">
    <source>
        <dbReference type="EMBL" id="KAF1769747.1"/>
    </source>
</evidence>
<dbReference type="Proteomes" id="UP000483820">
    <property type="component" value="Chromosome I"/>
</dbReference>
<gene>
    <name evidence="8" type="ORF">GCK72_001564</name>
</gene>
<dbReference type="SUPFAM" id="SSF81321">
    <property type="entry name" value="Family A G protein-coupled receptor-like"/>
    <property type="match status" value="1"/>
</dbReference>
<dbReference type="GO" id="GO:0004930">
    <property type="term" value="F:G protein-coupled receptor activity"/>
    <property type="evidence" value="ECO:0007669"/>
    <property type="project" value="UniProtKB-KW"/>
</dbReference>
<name>A0A6A5HTU1_CAERE</name>
<feature type="transmembrane region" description="Helical" evidence="6">
    <location>
        <begin position="24"/>
        <end position="46"/>
    </location>
</feature>
<dbReference type="GeneID" id="9826872"/>
<feature type="transmembrane region" description="Helical" evidence="6">
    <location>
        <begin position="183"/>
        <end position="213"/>
    </location>
</feature>